<name>A0ABS0GNZ4_9ACTN</name>
<dbReference type="PANTHER" id="PTHR37957">
    <property type="entry name" value="BLR7070 PROTEIN"/>
    <property type="match status" value="1"/>
</dbReference>
<dbReference type="PANTHER" id="PTHR37957:SF1">
    <property type="entry name" value="PHYTASE-LIKE DOMAIN-CONTAINING PROTEIN"/>
    <property type="match status" value="1"/>
</dbReference>
<evidence type="ECO:0000313" key="3">
    <source>
        <dbReference type="EMBL" id="MBF9127632.1"/>
    </source>
</evidence>
<dbReference type="InterPro" id="IPR027372">
    <property type="entry name" value="Phytase-like_dom"/>
</dbReference>
<keyword evidence="1" id="KW-0732">Signal</keyword>
<feature type="domain" description="Phytase-like" evidence="2">
    <location>
        <begin position="74"/>
        <end position="366"/>
    </location>
</feature>
<organism evidence="3 4">
    <name type="scientific">Plantactinospora alkalitolerans</name>
    <dbReference type="NCBI Taxonomy" id="2789879"/>
    <lineage>
        <taxon>Bacteria</taxon>
        <taxon>Bacillati</taxon>
        <taxon>Actinomycetota</taxon>
        <taxon>Actinomycetes</taxon>
        <taxon>Micromonosporales</taxon>
        <taxon>Micromonosporaceae</taxon>
        <taxon>Plantactinospora</taxon>
    </lineage>
</organism>
<dbReference type="Proteomes" id="UP000638560">
    <property type="component" value="Unassembled WGS sequence"/>
</dbReference>
<dbReference type="SUPFAM" id="SSF63829">
    <property type="entry name" value="Calcium-dependent phosphotriesterase"/>
    <property type="match status" value="1"/>
</dbReference>
<accession>A0ABS0GNZ4</accession>
<evidence type="ECO:0000259" key="2">
    <source>
        <dbReference type="Pfam" id="PF13449"/>
    </source>
</evidence>
<reference evidence="3 4" key="1">
    <citation type="submission" date="2020-11" db="EMBL/GenBank/DDBJ databases">
        <title>A novel isolate from a Black sea contaminated sediment with potential to produce alkanes: Plantactinospora alkalitolerans sp. nov.</title>
        <authorList>
            <person name="Carro L."/>
            <person name="Veyisoglu A."/>
            <person name="Guven K."/>
            <person name="Schumann P."/>
            <person name="Klenk H.-P."/>
            <person name="Sahin N."/>
        </authorList>
    </citation>
    <scope>NUCLEOTIDE SEQUENCE [LARGE SCALE GENOMIC DNA]</scope>
    <source>
        <strain evidence="3 4">S1510</strain>
    </source>
</reference>
<dbReference type="EMBL" id="JADPUN010000033">
    <property type="protein sequence ID" value="MBF9127632.1"/>
    <property type="molecule type" value="Genomic_DNA"/>
</dbReference>
<evidence type="ECO:0000313" key="4">
    <source>
        <dbReference type="Proteomes" id="UP000638560"/>
    </source>
</evidence>
<evidence type="ECO:0000256" key="1">
    <source>
        <dbReference type="SAM" id="SignalP"/>
    </source>
</evidence>
<protein>
    <submittedName>
        <fullName evidence="3">Esterase-like activity of phytase family protein</fullName>
    </submittedName>
</protein>
<dbReference type="RefSeq" id="WP_196199307.1">
    <property type="nucleotide sequence ID" value="NZ_JADPUN010000033.1"/>
</dbReference>
<proteinExistence type="predicted"/>
<comment type="caution">
    <text evidence="3">The sequence shown here is derived from an EMBL/GenBank/DDBJ whole genome shotgun (WGS) entry which is preliminary data.</text>
</comment>
<keyword evidence="4" id="KW-1185">Reference proteome</keyword>
<dbReference type="Pfam" id="PF13449">
    <property type="entry name" value="Phytase-like"/>
    <property type="match status" value="1"/>
</dbReference>
<feature type="signal peptide" evidence="1">
    <location>
        <begin position="1"/>
        <end position="26"/>
    </location>
</feature>
<gene>
    <name evidence="3" type="ORF">I0C86_01260</name>
</gene>
<sequence>MGVIKRVGVGVAVATLAMAMPGVASAADRSTWDRAELLRFAALPAQTYVPGSEPAGSLLGTAPVNGITAPFADQPVQGFSGVLRNSDGTFDVLSDNGFGNKANSADFLLRIQRVGPNFGPGTVDLLGGINLTDPDSKVPFPLTRPDRALTGADFDIESITRTADGTYWIGDEFGPYLLHFDRAGRLLQAPVPLPGIFAPENPGRGDTPANLNSSKGFEGMAQSPDGRTLYPLLEGTVAGDAAGALRFNEFDIAANAYTGRRWTYLLDAPANAIGDAIAVDKDRFLVIERDNGEGATAKTKKIYLADRRDRNRDGRLDKTLVADLMDIANPKRVGGFGPRFTFPFQTIEDVVILDDRTLAVLNDNNFPSSAGRTPGRPDDNEFIVIKLDHDLDADKRVLRRY</sequence>
<feature type="chain" id="PRO_5046384263" evidence="1">
    <location>
        <begin position="27"/>
        <end position="401"/>
    </location>
</feature>